<dbReference type="EMBL" id="PFSY01000065">
    <property type="protein sequence ID" value="PJC02071.1"/>
    <property type="molecule type" value="Genomic_DNA"/>
</dbReference>
<reference evidence="2" key="1">
    <citation type="submission" date="2017-09" db="EMBL/GenBank/DDBJ databases">
        <title>Depth-based differentiation of microbial function through sediment-hosted aquifers and enrichment of novel symbionts in the deep terrestrial subsurface.</title>
        <authorList>
            <person name="Probst A.J."/>
            <person name="Ladd B."/>
            <person name="Jarett J.K."/>
            <person name="Geller-Mcgrath D.E."/>
            <person name="Sieber C.M.K."/>
            <person name="Emerson J.B."/>
            <person name="Anantharaman K."/>
            <person name="Thomas B.C."/>
            <person name="Malmstrom R."/>
            <person name="Stieglmeier M."/>
            <person name="Klingl A."/>
            <person name="Woyke T."/>
            <person name="Ryan C.M."/>
            <person name="Banfield J.F."/>
        </authorList>
    </citation>
    <scope>NUCLEOTIDE SEQUENCE [LARGE SCALE GENOMIC DNA]</scope>
</reference>
<sequence length="151" mass="17250">MQTLETDPTIDSPDTAKQALEDKNILLIMLEEILEKTEFSKEKQEYDLVRFSVKQLGFPNGATTDEIYTKAKELGLDLCPAEVGPQLRLQNTSKEWMLIAMKQIIDRSGDPRLFVLDRSGGQLGLSGYSAWSDDWWSSSRRFVFHDCKLET</sequence>
<evidence type="ECO:0000313" key="1">
    <source>
        <dbReference type="EMBL" id="PJC02071.1"/>
    </source>
</evidence>
<dbReference type="Proteomes" id="UP000230136">
    <property type="component" value="Unassembled WGS sequence"/>
</dbReference>
<comment type="caution">
    <text evidence="1">The sequence shown here is derived from an EMBL/GenBank/DDBJ whole genome shotgun (WGS) entry which is preliminary data.</text>
</comment>
<gene>
    <name evidence="1" type="ORF">CO073_01385</name>
</gene>
<evidence type="ECO:0000313" key="2">
    <source>
        <dbReference type="Proteomes" id="UP000230136"/>
    </source>
</evidence>
<organism evidence="1 2">
    <name type="scientific">Candidatus Komeilibacteria bacterium CG_4_9_14_0_8_um_filter_36_9</name>
    <dbReference type="NCBI Taxonomy" id="1974473"/>
    <lineage>
        <taxon>Bacteria</taxon>
        <taxon>Candidatus Komeiliibacteriota</taxon>
    </lineage>
</organism>
<feature type="non-terminal residue" evidence="1">
    <location>
        <position position="1"/>
    </location>
</feature>
<accession>A0A2M8DRS4</accession>
<name>A0A2M8DRS4_9BACT</name>
<proteinExistence type="predicted"/>
<dbReference type="AlphaFoldDB" id="A0A2M8DRS4"/>
<protein>
    <submittedName>
        <fullName evidence="1">Uncharacterized protein</fullName>
    </submittedName>
</protein>